<sequence length="386" mass="43205">MGTSSLTGICVLGGLALFGCTKPRSDNTSYAQVSIYDTVSIESKGELLFLKWGLSTATVSSDLSTLYNFNVDEPSLEVVDLDKHILSHKVPLEREGPNGIGQRGKGGILALSDQLLLFKGWPAPYVMDLEGRRTGLLENLASIKSSVTSVDRDFMYEIMHPSFPNLVFGITNEYPGKNFEFTVLDLSDNSIKSTTPLSAWDNFADYSLVFDDGTQFDLWAPRVYVTLLGQYICLSTDVSSDLYLYDPRAGQLELREILPKLTPQQKTPTGSIDTSDAAQFQATFRKLYGDITFSPPFWDMDAQVYYRFSYTTTFEKSEDGLYPKPIGQHVYLSVIDTDLSHHAAYPLEFLNEAPMFSFSKAGKIWTFLNLQDEMAFLRLEVPTDMP</sequence>
<dbReference type="EMBL" id="AQHR01000061">
    <property type="protein sequence ID" value="EON77198.1"/>
    <property type="molecule type" value="Genomic_DNA"/>
</dbReference>
<evidence type="ECO:0000313" key="1">
    <source>
        <dbReference type="EMBL" id="EON77198.1"/>
    </source>
</evidence>
<dbReference type="STRING" id="1232681.ADIS_2278"/>
<evidence type="ECO:0000313" key="2">
    <source>
        <dbReference type="Proteomes" id="UP000013909"/>
    </source>
</evidence>
<comment type="caution">
    <text evidence="1">The sequence shown here is derived from an EMBL/GenBank/DDBJ whole genome shotgun (WGS) entry which is preliminary data.</text>
</comment>
<keyword evidence="2" id="KW-1185">Reference proteome</keyword>
<protein>
    <recommendedName>
        <fullName evidence="3">DUF4221 domain-containing protein</fullName>
    </recommendedName>
</protein>
<dbReference type="Pfam" id="PF13970">
    <property type="entry name" value="DUF4221"/>
    <property type="match status" value="1"/>
</dbReference>
<proteinExistence type="predicted"/>
<organism evidence="1 2">
    <name type="scientific">Lunatimonas lonarensis</name>
    <dbReference type="NCBI Taxonomy" id="1232681"/>
    <lineage>
        <taxon>Bacteria</taxon>
        <taxon>Pseudomonadati</taxon>
        <taxon>Bacteroidota</taxon>
        <taxon>Cytophagia</taxon>
        <taxon>Cytophagales</taxon>
        <taxon>Cyclobacteriaceae</taxon>
    </lineage>
</organism>
<gene>
    <name evidence="1" type="ORF">ADIS_2278</name>
</gene>
<accession>R7ZT39</accession>
<dbReference type="InterPro" id="IPR025316">
    <property type="entry name" value="DUF4221"/>
</dbReference>
<name>R7ZT39_9BACT</name>
<dbReference type="OrthoDB" id="833511at2"/>
<evidence type="ECO:0008006" key="3">
    <source>
        <dbReference type="Google" id="ProtNLM"/>
    </source>
</evidence>
<dbReference type="Proteomes" id="UP000013909">
    <property type="component" value="Unassembled WGS sequence"/>
</dbReference>
<dbReference type="AlphaFoldDB" id="R7ZT39"/>
<dbReference type="RefSeq" id="WP_010854416.1">
    <property type="nucleotide sequence ID" value="NZ_AQHR01000061.1"/>
</dbReference>
<reference evidence="1 2" key="1">
    <citation type="submission" date="2013-02" db="EMBL/GenBank/DDBJ databases">
        <title>A novel strain isolated from Lonar lake, Maharashtra, India.</title>
        <authorList>
            <person name="Singh A."/>
        </authorList>
    </citation>
    <scope>NUCLEOTIDE SEQUENCE [LARGE SCALE GENOMIC DNA]</scope>
    <source>
        <strain evidence="1 2">AK24</strain>
    </source>
</reference>